<gene>
    <name evidence="10" type="ORF">S12H4_47139</name>
</gene>
<protein>
    <recommendedName>
        <fullName evidence="2">tetraacyldisaccharide 4'-kinase</fullName>
        <ecNumber evidence="2">2.7.1.130</ecNumber>
    </recommendedName>
</protein>
<evidence type="ECO:0000256" key="2">
    <source>
        <dbReference type="ARBA" id="ARBA00012071"/>
    </source>
</evidence>
<feature type="non-terminal residue" evidence="10">
    <location>
        <position position="193"/>
    </location>
</feature>
<proteinExistence type="predicted"/>
<evidence type="ECO:0000256" key="6">
    <source>
        <dbReference type="ARBA" id="ARBA00022741"/>
    </source>
</evidence>
<evidence type="ECO:0000256" key="4">
    <source>
        <dbReference type="ARBA" id="ARBA00022556"/>
    </source>
</evidence>
<evidence type="ECO:0000256" key="7">
    <source>
        <dbReference type="ARBA" id="ARBA00022777"/>
    </source>
</evidence>
<dbReference type="PANTHER" id="PTHR42724">
    <property type="entry name" value="TETRAACYLDISACCHARIDE 4'-KINASE"/>
    <property type="match status" value="1"/>
</dbReference>
<dbReference type="InterPro" id="IPR003758">
    <property type="entry name" value="LpxK"/>
</dbReference>
<comment type="pathway">
    <text evidence="1">Glycolipid biosynthesis; lipid IV(A) biosynthesis; lipid IV(A) from (3R)-3-hydroxytetradecanoyl-[acyl-carrier-protein] and UDP-N-acetyl-alpha-D-glucosamine: step 6/6.</text>
</comment>
<accession>X1TS27</accession>
<keyword evidence="8" id="KW-0067">ATP-binding</keyword>
<dbReference type="UniPathway" id="UPA00359">
    <property type="reaction ID" value="UER00482"/>
</dbReference>
<dbReference type="EMBL" id="BARW01029315">
    <property type="protein sequence ID" value="GAJ08138.1"/>
    <property type="molecule type" value="Genomic_DNA"/>
</dbReference>
<dbReference type="GO" id="GO:0009245">
    <property type="term" value="P:lipid A biosynthetic process"/>
    <property type="evidence" value="ECO:0007669"/>
    <property type="project" value="UniProtKB-KW"/>
</dbReference>
<dbReference type="GO" id="GO:0009029">
    <property type="term" value="F:lipid-A 4'-kinase activity"/>
    <property type="evidence" value="ECO:0007669"/>
    <property type="project" value="UniProtKB-EC"/>
</dbReference>
<dbReference type="AlphaFoldDB" id="X1TS27"/>
<dbReference type="GO" id="GO:0005886">
    <property type="term" value="C:plasma membrane"/>
    <property type="evidence" value="ECO:0007669"/>
    <property type="project" value="TreeGrafter"/>
</dbReference>
<keyword evidence="5" id="KW-0808">Transferase</keyword>
<keyword evidence="3" id="KW-0444">Lipid biosynthesis</keyword>
<reference evidence="10" key="1">
    <citation type="journal article" date="2014" name="Front. Microbiol.">
        <title>High frequency of phylogenetically diverse reductive dehalogenase-homologous genes in deep subseafloor sedimentary metagenomes.</title>
        <authorList>
            <person name="Kawai M."/>
            <person name="Futagami T."/>
            <person name="Toyoda A."/>
            <person name="Takaki Y."/>
            <person name="Nishi S."/>
            <person name="Hori S."/>
            <person name="Arai W."/>
            <person name="Tsubouchi T."/>
            <person name="Morono Y."/>
            <person name="Uchiyama I."/>
            <person name="Ito T."/>
            <person name="Fujiyama A."/>
            <person name="Inagaki F."/>
            <person name="Takami H."/>
        </authorList>
    </citation>
    <scope>NUCLEOTIDE SEQUENCE</scope>
    <source>
        <strain evidence="10">Expedition CK06-06</strain>
    </source>
</reference>
<keyword evidence="9" id="KW-0443">Lipid metabolism</keyword>
<keyword evidence="6" id="KW-0547">Nucleotide-binding</keyword>
<evidence type="ECO:0000313" key="10">
    <source>
        <dbReference type="EMBL" id="GAJ08138.1"/>
    </source>
</evidence>
<sequence>MIAKLLREMGKRVTVLSRGYGRRKEKDKKNKISIVSNGKRLILSSREAGDEPYLLSKNLPDVSIIVGKNRINSGKYAIERFATEVVVLDDGFQYWSLNRDIDIVTIDCLDPYGNGYLIPRGSLREPVSHLSRADIFLLTRANLVSRDDLHRIIGDLERLNPHSTILESVHRPKYLQGSFSGEKKDLDFIKDRR</sequence>
<organism evidence="10">
    <name type="scientific">marine sediment metagenome</name>
    <dbReference type="NCBI Taxonomy" id="412755"/>
    <lineage>
        <taxon>unclassified sequences</taxon>
        <taxon>metagenomes</taxon>
        <taxon>ecological metagenomes</taxon>
    </lineage>
</organism>
<dbReference type="GO" id="GO:0009244">
    <property type="term" value="P:lipopolysaccharide core region biosynthetic process"/>
    <property type="evidence" value="ECO:0007669"/>
    <property type="project" value="TreeGrafter"/>
</dbReference>
<comment type="caution">
    <text evidence="10">The sequence shown here is derived from an EMBL/GenBank/DDBJ whole genome shotgun (WGS) entry which is preliminary data.</text>
</comment>
<dbReference type="PANTHER" id="PTHR42724:SF1">
    <property type="entry name" value="TETRAACYLDISACCHARIDE 4'-KINASE, MITOCHONDRIAL-RELATED"/>
    <property type="match status" value="1"/>
</dbReference>
<dbReference type="EC" id="2.7.1.130" evidence="2"/>
<dbReference type="GO" id="GO:0005524">
    <property type="term" value="F:ATP binding"/>
    <property type="evidence" value="ECO:0007669"/>
    <property type="project" value="UniProtKB-KW"/>
</dbReference>
<dbReference type="Pfam" id="PF02606">
    <property type="entry name" value="LpxK"/>
    <property type="match status" value="1"/>
</dbReference>
<evidence type="ECO:0000256" key="9">
    <source>
        <dbReference type="ARBA" id="ARBA00023098"/>
    </source>
</evidence>
<evidence type="ECO:0000256" key="3">
    <source>
        <dbReference type="ARBA" id="ARBA00022516"/>
    </source>
</evidence>
<keyword evidence="7" id="KW-0418">Kinase</keyword>
<keyword evidence="4" id="KW-0441">Lipid A biosynthesis</keyword>
<name>X1TS27_9ZZZZ</name>
<evidence type="ECO:0000256" key="5">
    <source>
        <dbReference type="ARBA" id="ARBA00022679"/>
    </source>
</evidence>
<evidence type="ECO:0000256" key="1">
    <source>
        <dbReference type="ARBA" id="ARBA00004870"/>
    </source>
</evidence>
<dbReference type="NCBIfam" id="TIGR00682">
    <property type="entry name" value="lpxK"/>
    <property type="match status" value="1"/>
</dbReference>
<evidence type="ECO:0000256" key="8">
    <source>
        <dbReference type="ARBA" id="ARBA00022840"/>
    </source>
</evidence>